<dbReference type="InterPro" id="IPR003838">
    <property type="entry name" value="ABC3_permease_C"/>
</dbReference>
<comment type="similarity">
    <text evidence="2">Belongs to the ABC-4 integral membrane protein family. LolC/E subfamily.</text>
</comment>
<comment type="subcellular location">
    <subcellularLocation>
        <location evidence="1">Cell membrane</location>
        <topology evidence="1">Multi-pass membrane protein</topology>
    </subcellularLocation>
</comment>
<dbReference type="Pfam" id="PF12704">
    <property type="entry name" value="MacB_PCD"/>
    <property type="match status" value="1"/>
</dbReference>
<feature type="domain" description="ABC3 transporter permease C-terminal" evidence="9">
    <location>
        <begin position="276"/>
        <end position="402"/>
    </location>
</feature>
<protein>
    <submittedName>
        <fullName evidence="11">Lipoprotein-releasing system transmembrane subunit, LolC/LolE family</fullName>
    </submittedName>
</protein>
<dbReference type="AlphaFoldDB" id="A0A432Z5X0"/>
<feature type="transmembrane region" description="Helical" evidence="8">
    <location>
        <begin position="275"/>
        <end position="297"/>
    </location>
</feature>
<evidence type="ECO:0000259" key="10">
    <source>
        <dbReference type="Pfam" id="PF12704"/>
    </source>
</evidence>
<keyword evidence="11" id="KW-0449">Lipoprotein</keyword>
<evidence type="ECO:0000313" key="11">
    <source>
        <dbReference type="EMBL" id="RUO73209.1"/>
    </source>
</evidence>
<evidence type="ECO:0000256" key="2">
    <source>
        <dbReference type="ARBA" id="ARBA00005236"/>
    </source>
</evidence>
<dbReference type="InterPro" id="IPR011925">
    <property type="entry name" value="LolCE_TM"/>
</dbReference>
<accession>A0A432Z5X0</accession>
<evidence type="ECO:0000256" key="3">
    <source>
        <dbReference type="ARBA" id="ARBA00022448"/>
    </source>
</evidence>
<dbReference type="GO" id="GO:0042953">
    <property type="term" value="P:lipoprotein transport"/>
    <property type="evidence" value="ECO:0007669"/>
    <property type="project" value="InterPro"/>
</dbReference>
<dbReference type="OrthoDB" id="9808461at2"/>
<name>A0A432Z5X0_9GAMM</name>
<reference evidence="12" key="1">
    <citation type="journal article" date="2018" name="Front. Microbiol.">
        <title>Genome-Based Analysis Reveals the Taxonomy and Diversity of the Family Idiomarinaceae.</title>
        <authorList>
            <person name="Liu Y."/>
            <person name="Lai Q."/>
            <person name="Shao Z."/>
        </authorList>
    </citation>
    <scope>NUCLEOTIDE SEQUENCE [LARGE SCALE GENOMIC DNA]</scope>
    <source>
        <strain evidence="12">R22</strain>
    </source>
</reference>
<evidence type="ECO:0000256" key="8">
    <source>
        <dbReference type="SAM" id="Phobius"/>
    </source>
</evidence>
<dbReference type="Pfam" id="PF02687">
    <property type="entry name" value="FtsX"/>
    <property type="match status" value="1"/>
</dbReference>
<feature type="transmembrane region" description="Helical" evidence="8">
    <location>
        <begin position="26"/>
        <end position="48"/>
    </location>
</feature>
<dbReference type="Proteomes" id="UP000288058">
    <property type="component" value="Unassembled WGS sequence"/>
</dbReference>
<sequence length="409" mass="44527">MFQPVVLFIGLRYSRARQGSAFTAFINRFAFAGIALGVMALVVVMSVMNGFEGQLKDRILGAVPQVTLTDAGSTTELTDWQKTQERLPQLTSVKGSMPYVQTQAILQLSEKMSVANIQGIYPDTGAVPPSLTDKMITGQWENLKAGSYHLVIGQRLAQKQGITVGDNIRVIAAQGGVYTPFGLVPSQRRFMVSGLFAMGSEVDESVVFAHGSDLARLIRLPEGKVTGLQLFLDDAFQAPQVAQSLRHQTDLSVNDWRQNYGQLFEAVGMEKRMMWLMLALIIAVAAFNTLSALVMVINDKRHDIAILQTLGLSNSHIRTVFILQGLYNGVLGSLLGVILGLLLSWYLNDILTLFGARIFAGSEEGLPIVINVFQIIATAVAAIVLTLVATLYPASQAAHVQPSEALRYD</sequence>
<evidence type="ECO:0000256" key="5">
    <source>
        <dbReference type="ARBA" id="ARBA00022692"/>
    </source>
</evidence>
<dbReference type="PANTHER" id="PTHR30489:SF8">
    <property type="entry name" value="LIPOPROTEIN-RELEASING SYSTEM TRANSMEMBRANE PROTEIN LOLC"/>
    <property type="match status" value="1"/>
</dbReference>
<evidence type="ECO:0000256" key="7">
    <source>
        <dbReference type="ARBA" id="ARBA00023136"/>
    </source>
</evidence>
<evidence type="ECO:0000256" key="1">
    <source>
        <dbReference type="ARBA" id="ARBA00004651"/>
    </source>
</evidence>
<feature type="domain" description="MacB-like periplasmic core" evidence="10">
    <location>
        <begin position="32"/>
        <end position="246"/>
    </location>
</feature>
<dbReference type="RefSeq" id="WP_126779702.1">
    <property type="nucleotide sequence ID" value="NZ_PIQC01000001.1"/>
</dbReference>
<dbReference type="GO" id="GO:0044874">
    <property type="term" value="P:lipoprotein localization to outer membrane"/>
    <property type="evidence" value="ECO:0007669"/>
    <property type="project" value="TreeGrafter"/>
</dbReference>
<dbReference type="EMBL" id="PIQC01000001">
    <property type="protein sequence ID" value="RUO73209.1"/>
    <property type="molecule type" value="Genomic_DNA"/>
</dbReference>
<dbReference type="InterPro" id="IPR025857">
    <property type="entry name" value="MacB_PCD"/>
</dbReference>
<dbReference type="NCBIfam" id="TIGR02212">
    <property type="entry name" value="lolCE"/>
    <property type="match status" value="1"/>
</dbReference>
<keyword evidence="3" id="KW-0813">Transport</keyword>
<evidence type="ECO:0000259" key="9">
    <source>
        <dbReference type="Pfam" id="PF02687"/>
    </source>
</evidence>
<proteinExistence type="inferred from homology"/>
<keyword evidence="12" id="KW-1185">Reference proteome</keyword>
<evidence type="ECO:0000256" key="4">
    <source>
        <dbReference type="ARBA" id="ARBA00022475"/>
    </source>
</evidence>
<keyword evidence="6 8" id="KW-1133">Transmembrane helix</keyword>
<dbReference type="PANTHER" id="PTHR30489">
    <property type="entry name" value="LIPOPROTEIN-RELEASING SYSTEM TRANSMEMBRANE PROTEIN LOLE"/>
    <property type="match status" value="1"/>
</dbReference>
<dbReference type="InterPro" id="IPR051447">
    <property type="entry name" value="Lipoprotein-release_system"/>
</dbReference>
<organism evidence="11 12">
    <name type="scientific">Idiomarina ramblicola</name>
    <dbReference type="NCBI Taxonomy" id="263724"/>
    <lineage>
        <taxon>Bacteria</taxon>
        <taxon>Pseudomonadati</taxon>
        <taxon>Pseudomonadota</taxon>
        <taxon>Gammaproteobacteria</taxon>
        <taxon>Alteromonadales</taxon>
        <taxon>Idiomarinaceae</taxon>
        <taxon>Idiomarina</taxon>
    </lineage>
</organism>
<gene>
    <name evidence="11" type="ORF">CWI78_01840</name>
</gene>
<feature type="transmembrane region" description="Helical" evidence="8">
    <location>
        <begin position="368"/>
        <end position="392"/>
    </location>
</feature>
<keyword evidence="5 8" id="KW-0812">Transmembrane</keyword>
<dbReference type="GO" id="GO:0098797">
    <property type="term" value="C:plasma membrane protein complex"/>
    <property type="evidence" value="ECO:0007669"/>
    <property type="project" value="TreeGrafter"/>
</dbReference>
<keyword evidence="4" id="KW-1003">Cell membrane</keyword>
<feature type="transmembrane region" description="Helical" evidence="8">
    <location>
        <begin position="326"/>
        <end position="347"/>
    </location>
</feature>
<comment type="caution">
    <text evidence="11">The sequence shown here is derived from an EMBL/GenBank/DDBJ whole genome shotgun (WGS) entry which is preliminary data.</text>
</comment>
<keyword evidence="7 8" id="KW-0472">Membrane</keyword>
<evidence type="ECO:0000256" key="6">
    <source>
        <dbReference type="ARBA" id="ARBA00022989"/>
    </source>
</evidence>
<evidence type="ECO:0000313" key="12">
    <source>
        <dbReference type="Proteomes" id="UP000288058"/>
    </source>
</evidence>